<gene>
    <name evidence="2" type="ORF">QBC46DRAFT_448143</name>
</gene>
<evidence type="ECO:0000313" key="3">
    <source>
        <dbReference type="Proteomes" id="UP001303473"/>
    </source>
</evidence>
<reference evidence="3" key="1">
    <citation type="journal article" date="2023" name="Mol. Phylogenet. Evol.">
        <title>Genome-scale phylogeny and comparative genomics of the fungal order Sordariales.</title>
        <authorList>
            <person name="Hensen N."/>
            <person name="Bonometti L."/>
            <person name="Westerberg I."/>
            <person name="Brannstrom I.O."/>
            <person name="Guillou S."/>
            <person name="Cros-Aarteil S."/>
            <person name="Calhoun S."/>
            <person name="Haridas S."/>
            <person name="Kuo A."/>
            <person name="Mondo S."/>
            <person name="Pangilinan J."/>
            <person name="Riley R."/>
            <person name="LaButti K."/>
            <person name="Andreopoulos B."/>
            <person name="Lipzen A."/>
            <person name="Chen C."/>
            <person name="Yan M."/>
            <person name="Daum C."/>
            <person name="Ng V."/>
            <person name="Clum A."/>
            <person name="Steindorff A."/>
            <person name="Ohm R.A."/>
            <person name="Martin F."/>
            <person name="Silar P."/>
            <person name="Natvig D.O."/>
            <person name="Lalanne C."/>
            <person name="Gautier V."/>
            <person name="Ament-Velasquez S.L."/>
            <person name="Kruys A."/>
            <person name="Hutchinson M.I."/>
            <person name="Powell A.J."/>
            <person name="Barry K."/>
            <person name="Miller A.N."/>
            <person name="Grigoriev I.V."/>
            <person name="Debuchy R."/>
            <person name="Gladieux P."/>
            <person name="Hiltunen Thoren M."/>
            <person name="Johannesson H."/>
        </authorList>
    </citation>
    <scope>NUCLEOTIDE SEQUENCE [LARGE SCALE GENOMIC DNA]</scope>
    <source>
        <strain evidence="3">CBS 340.73</strain>
    </source>
</reference>
<feature type="compositionally biased region" description="Basic and acidic residues" evidence="1">
    <location>
        <begin position="101"/>
        <end position="119"/>
    </location>
</feature>
<sequence length="217" mass="23675">MNKIANWCWRDALESYPRTCDYSRQLPPTVGPYPEAKYGPIPPSALFASRLDKIEATLETLTIAVNRLVALTEARDGQGRGSQPTPPELSAGTKKPQQPSEHSEATPASRDESKPKEPSHSLSSVHEASAHLNRLLAQHSSLYVAGIRCLATSPEADVLTGFIQPDAPGEELLDDGMNASSFDGMDLDKFISWLPETSRLPHTQLGRGRRSSNVFKA</sequence>
<dbReference type="EMBL" id="MU853777">
    <property type="protein sequence ID" value="KAK3942046.1"/>
    <property type="molecule type" value="Genomic_DNA"/>
</dbReference>
<evidence type="ECO:0000313" key="2">
    <source>
        <dbReference type="EMBL" id="KAK3942046.1"/>
    </source>
</evidence>
<organism evidence="2 3">
    <name type="scientific">Diplogelasinospora grovesii</name>
    <dbReference type="NCBI Taxonomy" id="303347"/>
    <lineage>
        <taxon>Eukaryota</taxon>
        <taxon>Fungi</taxon>
        <taxon>Dikarya</taxon>
        <taxon>Ascomycota</taxon>
        <taxon>Pezizomycotina</taxon>
        <taxon>Sordariomycetes</taxon>
        <taxon>Sordariomycetidae</taxon>
        <taxon>Sordariales</taxon>
        <taxon>Diplogelasinosporaceae</taxon>
        <taxon>Diplogelasinospora</taxon>
    </lineage>
</organism>
<dbReference type="AlphaFoldDB" id="A0AAN6NA83"/>
<protein>
    <submittedName>
        <fullName evidence="2">Uncharacterized protein</fullName>
    </submittedName>
</protein>
<dbReference type="Proteomes" id="UP001303473">
    <property type="component" value="Unassembled WGS sequence"/>
</dbReference>
<evidence type="ECO:0000256" key="1">
    <source>
        <dbReference type="SAM" id="MobiDB-lite"/>
    </source>
</evidence>
<proteinExistence type="predicted"/>
<name>A0AAN6NA83_9PEZI</name>
<comment type="caution">
    <text evidence="2">The sequence shown here is derived from an EMBL/GenBank/DDBJ whole genome shotgun (WGS) entry which is preliminary data.</text>
</comment>
<accession>A0AAN6NA83</accession>
<feature type="region of interest" description="Disordered" evidence="1">
    <location>
        <begin position="75"/>
        <end position="126"/>
    </location>
</feature>
<keyword evidence="3" id="KW-1185">Reference proteome</keyword>